<keyword evidence="2 4" id="KW-0479">Metal-binding</keyword>
<accession>A0A1Y5TLV9</accession>
<dbReference type="InterPro" id="IPR020855">
    <property type="entry name" value="Ureohydrolase_Mn_BS"/>
</dbReference>
<gene>
    <name evidence="6" type="primary">speB</name>
    <name evidence="6" type="ORF">AQS8620_02994</name>
</gene>
<evidence type="ECO:0000256" key="4">
    <source>
        <dbReference type="PIRSR" id="PIRSR036979-1"/>
    </source>
</evidence>
<evidence type="ECO:0000256" key="2">
    <source>
        <dbReference type="ARBA" id="ARBA00022723"/>
    </source>
</evidence>
<dbReference type="InterPro" id="IPR006035">
    <property type="entry name" value="Ureohydrolase"/>
</dbReference>
<keyword evidence="3 5" id="KW-0378">Hydrolase</keyword>
<dbReference type="GO" id="GO:0046872">
    <property type="term" value="F:metal ion binding"/>
    <property type="evidence" value="ECO:0007669"/>
    <property type="project" value="UniProtKB-KW"/>
</dbReference>
<dbReference type="InterPro" id="IPR005925">
    <property type="entry name" value="Agmatinase-rel"/>
</dbReference>
<sequence length="325" mass="35006">MALEDAKTQVDLAFTTTPDQRRGLAFENAFGGALSFLRRRYTKDLSGVDLAVTGVPFDQAVTNRPGTRLGPRAIREASTLQAFDAPYGWGYSPLEEFDVIDYGDLAFDYAKVADFPQALTDHIAPILAAGAGTLVLGGDHFISFPVLRAHAAKFGPLSLIHFDAHSDTWADDDMTRIDHGTMFYKAVKLGLIDPARSVQIGIRTDNPDTLGVNIIDARAVHERGASWVASRVKNIVGNHPAYLTFDIDCLDPAFAPGTGTPVWGGLASWQAAAILRELAGVHLTGGDVVEVSPPYDVGNATAVAGAHVAMEILALYCWTRRNQRS</sequence>
<dbReference type="GO" id="GO:0008783">
    <property type="term" value="F:agmatinase activity"/>
    <property type="evidence" value="ECO:0007669"/>
    <property type="project" value="UniProtKB-EC"/>
</dbReference>
<dbReference type="Gene3D" id="3.40.800.10">
    <property type="entry name" value="Ureohydrolase domain"/>
    <property type="match status" value="1"/>
</dbReference>
<evidence type="ECO:0000313" key="7">
    <source>
        <dbReference type="Proteomes" id="UP000193862"/>
    </source>
</evidence>
<dbReference type="Proteomes" id="UP000193862">
    <property type="component" value="Unassembled WGS sequence"/>
</dbReference>
<evidence type="ECO:0000256" key="1">
    <source>
        <dbReference type="ARBA" id="ARBA00009227"/>
    </source>
</evidence>
<name>A0A1Y5TLV9_9RHOB</name>
<dbReference type="CDD" id="cd11592">
    <property type="entry name" value="Agmatinase_PAH"/>
    <property type="match status" value="1"/>
</dbReference>
<dbReference type="PROSITE" id="PS01053">
    <property type="entry name" value="ARGINASE_1"/>
    <property type="match status" value="1"/>
</dbReference>
<feature type="binding site" evidence="4">
    <location>
        <position position="165"/>
    </location>
    <ligand>
        <name>Mn(2+)</name>
        <dbReference type="ChEBI" id="CHEBI:29035"/>
        <label>1</label>
    </ligand>
</feature>
<dbReference type="RefSeq" id="WP_085837802.1">
    <property type="nucleotide sequence ID" value="NZ_FWFS01000012.1"/>
</dbReference>
<dbReference type="NCBIfam" id="NF002564">
    <property type="entry name" value="PRK02190.1"/>
    <property type="match status" value="1"/>
</dbReference>
<keyword evidence="7" id="KW-1185">Reference proteome</keyword>
<reference evidence="6 7" key="1">
    <citation type="submission" date="2017-03" db="EMBL/GenBank/DDBJ databases">
        <authorList>
            <person name="Afonso C.L."/>
            <person name="Miller P.J."/>
            <person name="Scott M.A."/>
            <person name="Spackman E."/>
            <person name="Goraichik I."/>
            <person name="Dimitrov K.M."/>
            <person name="Suarez D.L."/>
            <person name="Swayne D.E."/>
        </authorList>
    </citation>
    <scope>NUCLEOTIDE SEQUENCE [LARGE SCALE GENOMIC DNA]</scope>
    <source>
        <strain evidence="6 7">CECT 8620</strain>
    </source>
</reference>
<feature type="binding site" evidence="4">
    <location>
        <position position="167"/>
    </location>
    <ligand>
        <name>Mn(2+)</name>
        <dbReference type="ChEBI" id="CHEBI:29035"/>
        <label>1</label>
    </ligand>
</feature>
<dbReference type="PIRSF" id="PIRSF036979">
    <property type="entry name" value="Arginase"/>
    <property type="match status" value="1"/>
</dbReference>
<dbReference type="PANTHER" id="PTHR11358:SF26">
    <property type="entry name" value="GUANIDINO ACID HYDROLASE, MITOCHONDRIAL"/>
    <property type="match status" value="1"/>
</dbReference>
<dbReference type="SUPFAM" id="SSF52768">
    <property type="entry name" value="Arginase/deacetylase"/>
    <property type="match status" value="1"/>
</dbReference>
<evidence type="ECO:0000256" key="3">
    <source>
        <dbReference type="ARBA" id="ARBA00022801"/>
    </source>
</evidence>
<comment type="similarity">
    <text evidence="1">Belongs to the arginase family. Agmatinase subfamily.</text>
</comment>
<feature type="binding site" evidence="4">
    <location>
        <position position="248"/>
    </location>
    <ligand>
        <name>Mn(2+)</name>
        <dbReference type="ChEBI" id="CHEBI:29035"/>
        <label>1</label>
    </ligand>
</feature>
<feature type="binding site" evidence="4">
    <location>
        <position position="163"/>
    </location>
    <ligand>
        <name>Mn(2+)</name>
        <dbReference type="ChEBI" id="CHEBI:29035"/>
        <label>1</label>
    </ligand>
</feature>
<dbReference type="InterPro" id="IPR023696">
    <property type="entry name" value="Ureohydrolase_dom_sf"/>
</dbReference>
<dbReference type="OrthoDB" id="9788689at2"/>
<dbReference type="NCBIfam" id="TIGR01230">
    <property type="entry name" value="agmatinase"/>
    <property type="match status" value="1"/>
</dbReference>
<dbReference type="AlphaFoldDB" id="A0A1Y5TLV9"/>
<dbReference type="PROSITE" id="PS51409">
    <property type="entry name" value="ARGINASE_2"/>
    <property type="match status" value="1"/>
</dbReference>
<feature type="binding site" evidence="4">
    <location>
        <position position="140"/>
    </location>
    <ligand>
        <name>Mn(2+)</name>
        <dbReference type="ChEBI" id="CHEBI:29035"/>
        <label>1</label>
    </ligand>
</feature>
<organism evidence="6 7">
    <name type="scientific">Aquimixticola soesokkakensis</name>
    <dbReference type="NCBI Taxonomy" id="1519096"/>
    <lineage>
        <taxon>Bacteria</taxon>
        <taxon>Pseudomonadati</taxon>
        <taxon>Pseudomonadota</taxon>
        <taxon>Alphaproteobacteria</taxon>
        <taxon>Rhodobacterales</taxon>
        <taxon>Paracoccaceae</taxon>
        <taxon>Aquimixticola</taxon>
    </lineage>
</organism>
<dbReference type="Pfam" id="PF00491">
    <property type="entry name" value="Arginase"/>
    <property type="match status" value="1"/>
</dbReference>
<feature type="binding site" evidence="4">
    <location>
        <position position="246"/>
    </location>
    <ligand>
        <name>Mn(2+)</name>
        <dbReference type="ChEBI" id="CHEBI:29035"/>
        <label>1</label>
    </ligand>
</feature>
<keyword evidence="4" id="KW-0464">Manganese</keyword>
<dbReference type="GO" id="GO:0033389">
    <property type="term" value="P:putrescine biosynthetic process from arginine, via agmatine"/>
    <property type="evidence" value="ECO:0007669"/>
    <property type="project" value="TreeGrafter"/>
</dbReference>
<dbReference type="EMBL" id="FWFS01000012">
    <property type="protein sequence ID" value="SLN65013.1"/>
    <property type="molecule type" value="Genomic_DNA"/>
</dbReference>
<comment type="cofactor">
    <cofactor evidence="4">
        <name>Mn(2+)</name>
        <dbReference type="ChEBI" id="CHEBI:29035"/>
    </cofactor>
    <text evidence="4">Binds 2 manganese ions per subunit.</text>
</comment>
<evidence type="ECO:0000313" key="6">
    <source>
        <dbReference type="EMBL" id="SLN65013.1"/>
    </source>
</evidence>
<proteinExistence type="inferred from homology"/>
<protein>
    <submittedName>
        <fullName evidence="6">Agmatinase</fullName>
        <ecNumber evidence="6">3.5.3.11</ecNumber>
    </submittedName>
</protein>
<evidence type="ECO:0000256" key="5">
    <source>
        <dbReference type="RuleBase" id="RU003684"/>
    </source>
</evidence>
<dbReference type="PANTHER" id="PTHR11358">
    <property type="entry name" value="ARGINASE/AGMATINASE"/>
    <property type="match status" value="1"/>
</dbReference>
<dbReference type="EC" id="3.5.3.11" evidence="6"/>